<feature type="domain" description="DH" evidence="9">
    <location>
        <begin position="870"/>
        <end position="1047"/>
    </location>
</feature>
<proteinExistence type="inferred from homology"/>
<dbReference type="PANTHER" id="PTHR45845:SF2">
    <property type="entry name" value="RIKEN CDNA D630003M21 GENE"/>
    <property type="match status" value="1"/>
</dbReference>
<dbReference type="SMART" id="SM00325">
    <property type="entry name" value="RhoGEF"/>
    <property type="match status" value="1"/>
</dbReference>
<dbReference type="GO" id="GO:0005085">
    <property type="term" value="F:guanyl-nucleotide exchange factor activity"/>
    <property type="evidence" value="ECO:0007669"/>
    <property type="project" value="InterPro"/>
</dbReference>
<evidence type="ECO:0000313" key="10">
    <source>
        <dbReference type="Ensembl" id="ENSMMDP00005015438.1"/>
    </source>
</evidence>
<dbReference type="Pfam" id="PF01841">
    <property type="entry name" value="Transglut_core"/>
    <property type="match status" value="1"/>
</dbReference>
<dbReference type="Ensembl" id="ENSMMDT00005015853.1">
    <property type="protein sequence ID" value="ENSMMDP00005015438.1"/>
    <property type="gene ID" value="ENSMMDG00005006993.1"/>
</dbReference>
<evidence type="ECO:0000256" key="1">
    <source>
        <dbReference type="ARBA" id="ARBA00001913"/>
    </source>
</evidence>
<dbReference type="InterPro" id="IPR002931">
    <property type="entry name" value="Transglutaminase-like"/>
</dbReference>
<dbReference type="GO" id="GO:0046872">
    <property type="term" value="F:metal ion binding"/>
    <property type="evidence" value="ECO:0007669"/>
    <property type="project" value="UniProtKB-KW"/>
</dbReference>
<dbReference type="Gene3D" id="2.60.40.10">
    <property type="entry name" value="Immunoglobulins"/>
    <property type="match status" value="2"/>
</dbReference>
<evidence type="ECO:0000256" key="7">
    <source>
        <dbReference type="ARBA" id="ARBA00024222"/>
    </source>
</evidence>
<dbReference type="Proteomes" id="UP000472263">
    <property type="component" value="Chromosome 5"/>
</dbReference>
<gene>
    <name evidence="10" type="primary">tgm2b</name>
</gene>
<evidence type="ECO:0000256" key="8">
    <source>
        <dbReference type="SAM" id="MobiDB-lite"/>
    </source>
</evidence>
<evidence type="ECO:0000259" key="9">
    <source>
        <dbReference type="PROSITE" id="PS50010"/>
    </source>
</evidence>
<keyword evidence="6" id="KW-0012">Acyltransferase</keyword>
<dbReference type="EC" id="2.3.2.13" evidence="7"/>
<keyword evidence="4" id="KW-0479">Metal-binding</keyword>
<dbReference type="FunFam" id="2.60.40.10:FF:000090">
    <property type="entry name" value="Protein-glutamine gamma-glutamyltransferase 2"/>
    <property type="match status" value="1"/>
</dbReference>
<dbReference type="GO" id="GO:0003810">
    <property type="term" value="F:protein-glutamine gamma-glutamyltransferase activity"/>
    <property type="evidence" value="ECO:0007669"/>
    <property type="project" value="UniProtKB-EC"/>
</dbReference>
<evidence type="ECO:0000256" key="5">
    <source>
        <dbReference type="ARBA" id="ARBA00022837"/>
    </source>
</evidence>
<dbReference type="SUPFAM" id="SSF49309">
    <property type="entry name" value="Transglutaminase, two C-terminal domains"/>
    <property type="match status" value="2"/>
</dbReference>
<dbReference type="Gene3D" id="1.20.900.10">
    <property type="entry name" value="Dbl homology (DH) domain"/>
    <property type="match status" value="1"/>
</dbReference>
<dbReference type="SUPFAM" id="SSF48065">
    <property type="entry name" value="DBL homology domain (DH-domain)"/>
    <property type="match status" value="1"/>
</dbReference>
<evidence type="ECO:0000256" key="2">
    <source>
        <dbReference type="ARBA" id="ARBA00005968"/>
    </source>
</evidence>
<dbReference type="InterPro" id="IPR000219">
    <property type="entry name" value="DH_dom"/>
</dbReference>
<name>A0A667XMM7_9TELE</name>
<organism evidence="10 11">
    <name type="scientific">Myripristis murdjan</name>
    <name type="common">pinecone soldierfish</name>
    <dbReference type="NCBI Taxonomy" id="586833"/>
    <lineage>
        <taxon>Eukaryota</taxon>
        <taxon>Metazoa</taxon>
        <taxon>Chordata</taxon>
        <taxon>Craniata</taxon>
        <taxon>Vertebrata</taxon>
        <taxon>Euteleostomi</taxon>
        <taxon>Actinopterygii</taxon>
        <taxon>Neopterygii</taxon>
        <taxon>Teleostei</taxon>
        <taxon>Neoteleostei</taxon>
        <taxon>Acanthomorphata</taxon>
        <taxon>Holocentriformes</taxon>
        <taxon>Holocentridae</taxon>
        <taxon>Myripristis</taxon>
    </lineage>
</organism>
<dbReference type="FunFam" id="3.90.260.10:FF:000001">
    <property type="entry name" value="Protein-glutamine gamma-glutamyltransferase 2"/>
    <property type="match status" value="1"/>
</dbReference>
<reference evidence="10" key="1">
    <citation type="submission" date="2019-06" db="EMBL/GenBank/DDBJ databases">
        <authorList>
            <consortium name="Wellcome Sanger Institute Data Sharing"/>
        </authorList>
    </citation>
    <scope>NUCLEOTIDE SEQUENCE [LARGE SCALE GENOMIC DNA]</scope>
</reference>
<protein>
    <recommendedName>
        <fullName evidence="7">protein-glutamine gamma-glutamyltransferase</fullName>
        <ecNumber evidence="7">2.3.2.13</ecNumber>
    </recommendedName>
</protein>
<reference evidence="10" key="3">
    <citation type="submission" date="2025-09" db="UniProtKB">
        <authorList>
            <consortium name="Ensembl"/>
        </authorList>
    </citation>
    <scope>IDENTIFICATION</scope>
</reference>
<evidence type="ECO:0000313" key="11">
    <source>
        <dbReference type="Proteomes" id="UP000472263"/>
    </source>
</evidence>
<evidence type="ECO:0000256" key="6">
    <source>
        <dbReference type="ARBA" id="ARBA00023315"/>
    </source>
</evidence>
<feature type="region of interest" description="Disordered" evidence="8">
    <location>
        <begin position="1"/>
        <end position="21"/>
    </location>
</feature>
<evidence type="ECO:0000256" key="3">
    <source>
        <dbReference type="ARBA" id="ARBA00022679"/>
    </source>
</evidence>
<dbReference type="InterPro" id="IPR035899">
    <property type="entry name" value="DBL_dom_sf"/>
</dbReference>
<dbReference type="SMART" id="SM00460">
    <property type="entry name" value="TGc"/>
    <property type="match status" value="1"/>
</dbReference>
<dbReference type="InterPro" id="IPR008958">
    <property type="entry name" value="Transglutaminase_C"/>
</dbReference>
<dbReference type="PANTHER" id="PTHR45845">
    <property type="entry name" value="RHO GUANINE NUCLEOTIDE EXCHANGE FACTOR-RELATED"/>
    <property type="match status" value="1"/>
</dbReference>
<dbReference type="Pfam" id="PF00927">
    <property type="entry name" value="Transglut_C"/>
    <property type="match status" value="2"/>
</dbReference>
<feature type="compositionally biased region" description="Basic and acidic residues" evidence="8">
    <location>
        <begin position="771"/>
        <end position="792"/>
    </location>
</feature>
<dbReference type="InterPro" id="IPR036985">
    <property type="entry name" value="Transglutaminase-like_sf"/>
</dbReference>
<dbReference type="Pfam" id="PF00621">
    <property type="entry name" value="RhoGEF"/>
    <property type="match status" value="1"/>
</dbReference>
<keyword evidence="5" id="KW-0106">Calcium</keyword>
<dbReference type="CDD" id="cd00160">
    <property type="entry name" value="RhoGEF"/>
    <property type="match status" value="1"/>
</dbReference>
<dbReference type="InterPro" id="IPR052231">
    <property type="entry name" value="Rho_GEF_signaling-related"/>
</dbReference>
<dbReference type="InterPro" id="IPR055251">
    <property type="entry name" value="SOS1_NGEF_PH"/>
</dbReference>
<accession>A0A667XMM7</accession>
<reference evidence="10" key="2">
    <citation type="submission" date="2025-08" db="UniProtKB">
        <authorList>
            <consortium name="Ensembl"/>
        </authorList>
    </citation>
    <scope>IDENTIFICATION</scope>
</reference>
<dbReference type="Gene3D" id="3.90.260.10">
    <property type="entry name" value="Transglutaminase-like"/>
    <property type="match status" value="1"/>
</dbReference>
<dbReference type="SUPFAM" id="SSF50729">
    <property type="entry name" value="PH domain-like"/>
    <property type="match status" value="1"/>
</dbReference>
<dbReference type="Pfam" id="PF22697">
    <property type="entry name" value="SOS1_NGEF_PH"/>
    <property type="match status" value="1"/>
</dbReference>
<dbReference type="PROSITE" id="PS50010">
    <property type="entry name" value="DH_2"/>
    <property type="match status" value="1"/>
</dbReference>
<feature type="region of interest" description="Disordered" evidence="8">
    <location>
        <begin position="755"/>
        <end position="792"/>
    </location>
</feature>
<sequence length="1616" mass="182535">MPTSSSVIHEAPLEPKRGSIPTHFNSATLPVEAMILPPRDRISMSLRPVDTKLVKMEHHKSTPKSHTKPLIKPVGWVSPNTWDSYREIEGDYVDLVDFAKGKEALDKLDSHPNPLTPVLFKPVRPAPPIPLGNSAPCGCNLRHAEEPCIPRNQRKQGNELTDEDLKCRYRDSYLAALRNPVTFEKGSVDMLAALDEVRLCEEGEFGSSDMVVAHGGVLGHSCNHCNDRMGKTNIAHQVTRDSKVHQIPAVPPSISKTFDGNIKPHQVVEVVKPSGKHKVKLRSLSSVSETAKGSPLLHKYSNRSHSDICPEMISNISNCFSSLPYPFLGSKDKTGRAVVEVHGDKKEWTSPLVSAQAICELLLYLHSIPRKEVRDLGMTLVIDARKKPPPLFLYKALLMAQMDIVTSLKALNKTVEGIQLTYDLGGTFTYNHTDWLQFHQRLVSFMTDLQGADNLLQKAIKKVDGGKKMDTLCIQEQRALMKEVLEDARLVTLQREGGAILARMRREEFRFPQSEDYRYALESVTGLYNQVEEKLHTLVMRSNESLQNLEFLFRLREMEGKISTVLSVLSASALAKECSHYLEQVEKGCYPAKASISTLKMYEERLGGEFSAPHFQTVKAKACAVGSGALGWMKVWNAAWVQCQKVRQRLEERLKKKSIDKNQNQQATAVAPQGKVGVLEKEEERSEVGEACCSLTQELPSPKQVISISEGAQEESRDSGARESTNVPCLNLHLKADLKGSEREEAKVLHVPETPVRDGKMTPDLSQNGDCHPETKWRPREHSSEADLRRVDSVSRDEEFPWHQALGRSLSDGSCVSSHPTSISGFSPLSARHNHCQGRTQPLDQSLKPIHNWPVSRIESFCSEHLNCEKLQRIMEELLLTEREYVRALGYVREHYFPELERADVPQDLRGQRGSIFGNLEKLHDFHRHHFLKELESCVKEPLRVGRCFLRHRESFALYALYSKNKPQSDSLLINHGQAFFKQKQLKLGDKMDLWSYLLKPVQRISKYSLLLQDMMRECGLGQTREMAEVQAALEVIHFQLRHGNNLLAMDDIHNCDVNLKEQGQLIRQDEFLVTFRKKKCFRHIFLFQELILFSKTRRTSVGNDTYIYKQSFKFETGILDACLRILDMNPKYLRNPGKDCSGRRNPIYVCRVLSAMVNCNDDQGVLLGKWTDDYEGGVSPMSWKGSVEILQNWDRNACQPVRYGQCWVFAAVACSVSRALGIPCRVVTNYLSAHDTNANLVIERYINEDGQPIRSRDMIWNYHCWVESWMTRPDLKSGFDGWQASDPTPQEKSEGVYCCGPIPVKAIKEGELMIKYDAPFVFAEVNADVVTFMQKKDGNTEKVTAATLVGQKISTKNVGNDKREDITHLYKYPEGSAEEREAFKKANHQNKLLQQQENQGLHLTIKVTSEMRKGCDFDVYAVVTNNTPSEKKCRLVFGSTSVSYNGVLGENCGFKDLLNVELQPGGERRVPLRLNYSKYGGALTEDNLIRLAALLIDYTTRDITLAVRNIVLENPEIKVRILGEPKENRKLAAELTLQNPLPEPLESCCFSIEGANLTGGRVLTERLDSVVGPGEHVKAKIYFTPTHFGLRKLVVDFNSNKLCHVKGYRNVIIGK</sequence>
<dbReference type="SUPFAM" id="SSF54001">
    <property type="entry name" value="Cysteine proteinases"/>
    <property type="match status" value="1"/>
</dbReference>
<evidence type="ECO:0000256" key="4">
    <source>
        <dbReference type="ARBA" id="ARBA00022723"/>
    </source>
</evidence>
<comment type="similarity">
    <text evidence="2">Belongs to the transglutaminase superfamily. Transglutaminase family.</text>
</comment>
<dbReference type="InterPro" id="IPR038765">
    <property type="entry name" value="Papain-like_cys_pep_sf"/>
</dbReference>
<dbReference type="InterPro" id="IPR013783">
    <property type="entry name" value="Ig-like_fold"/>
</dbReference>
<comment type="cofactor">
    <cofactor evidence="1">
        <name>Ca(2+)</name>
        <dbReference type="ChEBI" id="CHEBI:29108"/>
    </cofactor>
</comment>
<keyword evidence="11" id="KW-1185">Reference proteome</keyword>
<dbReference type="GeneTree" id="ENSGT00940000165533"/>
<dbReference type="InterPro" id="IPR036238">
    <property type="entry name" value="Transglutaminase_C_sf"/>
</dbReference>
<keyword evidence="3" id="KW-0808">Transferase</keyword>